<keyword evidence="1" id="KW-0614">Plasmid</keyword>
<evidence type="ECO:0000313" key="4">
    <source>
        <dbReference type="Proteomes" id="UP000298805"/>
    </source>
</evidence>
<dbReference type="RefSeq" id="WP_123353275.1">
    <property type="nucleotide sequence ID" value="NZ_CP040940.1"/>
</dbReference>
<evidence type="ECO:0000313" key="2">
    <source>
        <dbReference type="EMBL" id="ROR38688.1"/>
    </source>
</evidence>
<evidence type="ECO:0000313" key="3">
    <source>
        <dbReference type="Proteomes" id="UP000272781"/>
    </source>
</evidence>
<evidence type="ECO:0000313" key="1">
    <source>
        <dbReference type="EMBL" id="QDD68175.1"/>
    </source>
</evidence>
<sequence length="452" mass="53898">MNKDKLLEIIRNCEEIPENINELGISFDDTDERAYEIFIANDEILSSVIDGETFESLFADAVHNSLDEVITLLEEKFGSYFYYTKEVNKEIFKALRDAPLIKIYSDNIFNEEEINKMLSKEYVTFDNEEYLKDYLFEYPFYNLFNRKLSYILEDAINAARVEPLELAIEDEDTNELLAIDFRKFFQKLYDGWSDFVYKKYGYLLEYENQAELNLKNVPGIIIDVLKKYRDLNVLFFDIDKESIEVKDTDYIRSDKTIEYLSNGMVVYNQEGLYFKVFKDKKSFENWRETGEEKYILSEFNDEKELDEYLGMFSLIKISSMDGLSPEPNIFILNPKDLLTRLQKYNNGARIEYLNEFLYELQKYKLPEYFNYKPDIILAYEDGNIKVKNNSFLTTELFYLTNLYKEYKNGKINKKFLEETIRSLNDKEVENFIFPKIKIKHENQNSNNLTNNM</sequence>
<gene>
    <name evidence="1" type="ORF">C6V80_09990</name>
    <name evidence="2" type="ORF">EDC58_1903</name>
</gene>
<reference evidence="1 4" key="2">
    <citation type="submission" date="2019-06" db="EMBL/GenBank/DDBJ databases">
        <title>A comparative analysis of the Nautiliaceae.</title>
        <authorList>
            <person name="Grosche A."/>
            <person name="Smedile F."/>
            <person name="Vetriani C."/>
        </authorList>
    </citation>
    <scope>NUCLEOTIDE SEQUENCE [LARGE SCALE GENOMIC DNA]</scope>
    <source>
        <strain evidence="1 4">TB6</strain>
        <plasmid evidence="1 4">unnamed1</plasmid>
    </source>
</reference>
<name>A0AAJ4RB31_9BACT</name>
<reference evidence="2 3" key="1">
    <citation type="submission" date="2018-11" db="EMBL/GenBank/DDBJ databases">
        <title>Genomic Encyclopedia of Type Strains, Phase IV (KMG-IV): sequencing the most valuable type-strain genomes for metagenomic binning, comparative biology and taxonomic classification.</title>
        <authorList>
            <person name="Goeker M."/>
        </authorList>
    </citation>
    <scope>NUCLEOTIDE SEQUENCE [LARGE SCALE GENOMIC DNA]</scope>
    <source>
        <strain evidence="2 3">DSM 27783</strain>
    </source>
</reference>
<proteinExistence type="predicted"/>
<dbReference type="Proteomes" id="UP000272781">
    <property type="component" value="Unassembled WGS sequence"/>
</dbReference>
<organism evidence="2 3">
    <name type="scientific">Caminibacter pacificus</name>
    <dbReference type="NCBI Taxonomy" id="1424653"/>
    <lineage>
        <taxon>Bacteria</taxon>
        <taxon>Pseudomonadati</taxon>
        <taxon>Campylobacterota</taxon>
        <taxon>Epsilonproteobacteria</taxon>
        <taxon>Nautiliales</taxon>
        <taxon>Nautiliaceae</taxon>
        <taxon>Caminibacter</taxon>
    </lineage>
</organism>
<geneLocation type="plasmid" evidence="1 4">
    <name>unnamed1</name>
</geneLocation>
<dbReference type="EMBL" id="RJVK01000006">
    <property type="protein sequence ID" value="ROR38688.1"/>
    <property type="molecule type" value="Genomic_DNA"/>
</dbReference>
<dbReference type="EMBL" id="CP040940">
    <property type="protein sequence ID" value="QDD68175.1"/>
    <property type="molecule type" value="Genomic_DNA"/>
</dbReference>
<keyword evidence="4" id="KW-1185">Reference proteome</keyword>
<accession>A0AAJ4RB31</accession>
<protein>
    <submittedName>
        <fullName evidence="2">Uncharacterized protein</fullName>
    </submittedName>
</protein>
<dbReference type="Proteomes" id="UP000298805">
    <property type="component" value="Plasmid unnamed1"/>
</dbReference>
<dbReference type="AlphaFoldDB" id="A0AAJ4RB31"/>